<sequence>MMQRLISGLLFNVWMIANVLPATAQVAPVAPQVRELNGRFGAHDRTVFQAPSPGYHPETWFHFIGGNISKEGITADLEAIAKAGISGVQLFHGQFGGKWPGVGPEIICLSPAWEDALHFTAKECKRLGLRFTLQNCPGWAMAGGPWIKPENAMRHLVWKRQDVQGTGVAKKIALAKPDGINESWRDYREVAVLAFPTPKDDTGDPLVPASVTGSSDVLWSGLFSTNGNKPVQLAPSGPSDPYRITIDFNTPVTIRSITLPSINSFNHAWCYEPGVTIRAVAVLENGQAKEILNAVLPQSNWQDRAPMTLACQETPGAKRYRFEIVNLHDMQLGFIKLFTAARKNNWESEAGWTLRTIERSGDAYSHPIDTYVNPDQIQDLTALMDRNGELQWKAPAGNWTILRIGHVNTGRKNGPAPPAGTGWECNKLSVKGAQAHFQGYIGRLSGSKGPVNGLLNGMLLDSWECETQTWTEDMEPEFERVTSYPLRKWLPAVFGYVIKDEATTFRFLRDWRATINDLFTHQFYGQMSELAKARNLSITYETAAGDVFPADIMEYYKYADVPMCEFWQPFTEGYVGSLNFKPVKPTVSAARLYGKPRVSAEAFTSFALTWNEQWQMLKEVANVNMIEGITHLVFHTYTHNPQTDFPQPGTSFGAGIGTPFLRGQTWWKAMPAFTDYFARCNYLLERGKPVSDVLWYLGDEIDHKPDQNAPFPEGFKYDYCNTDVLWNRLAVKDGYITTPEGIRYRVLWLPASIRMLPKTAAKIASLIKAGATVVGDAPSGIATLSGGIAAQEQLNTIVTAIWGNAAKRGIRNIGKGQIVSGMTLSDALQQLQIAPDVSGGPVQWLHRRAEDADWYFVCAPRGGTFAGTLSFRNTGDVALWDPVSGKVLPLAAKRQGDRTVVTLDLPEAGAGFVVFNHKAALKENKFPVSPPPLTSIAFTKPWTIHFPEGWGAPAAVEVGELKPWPELELSGEGKAFSGTAVYTTSFRMDTIQQKATYVMDLGQVNMIASVSLNGVHFPALWTSPYKLDITKALRPGTNTLKIEVTSTWFNRLVYDAGQPEDKRKTWTISGPSSAAALTNNGLLGPVSIQVEK</sequence>
<protein>
    <recommendedName>
        <fullName evidence="4">Beta-mannosidase-like galactose-binding domain-containing protein</fullName>
    </recommendedName>
</protein>
<evidence type="ECO:0000259" key="4">
    <source>
        <dbReference type="Pfam" id="PF22666"/>
    </source>
</evidence>
<proteinExistence type="predicted"/>
<dbReference type="NCBIfam" id="NF045579">
    <property type="entry name" value="rhamnoside_JR"/>
    <property type="match status" value="1"/>
</dbReference>
<dbReference type="Proteomes" id="UP001199816">
    <property type="component" value="Unassembled WGS sequence"/>
</dbReference>
<dbReference type="RefSeq" id="WP_231007671.1">
    <property type="nucleotide sequence ID" value="NZ_JAJNEC010000006.1"/>
</dbReference>
<dbReference type="Gene3D" id="2.60.120.260">
    <property type="entry name" value="Galactose-binding domain-like"/>
    <property type="match status" value="1"/>
</dbReference>
<dbReference type="PANTHER" id="PTHR43817">
    <property type="entry name" value="GLYCOSYL HYDROLASE"/>
    <property type="match status" value="1"/>
</dbReference>
<organism evidence="5 6">
    <name type="scientific">Niabella pedocola</name>
    <dbReference type="NCBI Taxonomy" id="1752077"/>
    <lineage>
        <taxon>Bacteria</taxon>
        <taxon>Pseudomonadati</taxon>
        <taxon>Bacteroidota</taxon>
        <taxon>Chitinophagia</taxon>
        <taxon>Chitinophagales</taxon>
        <taxon>Chitinophagaceae</taxon>
        <taxon>Niabella</taxon>
    </lineage>
</organism>
<keyword evidence="1 3" id="KW-0732">Signal</keyword>
<evidence type="ECO:0000256" key="1">
    <source>
        <dbReference type="ARBA" id="ARBA00022729"/>
    </source>
</evidence>
<keyword evidence="6" id="KW-1185">Reference proteome</keyword>
<dbReference type="InterPro" id="IPR054593">
    <property type="entry name" value="Beta-mannosidase-like_N2"/>
</dbReference>
<evidence type="ECO:0000256" key="3">
    <source>
        <dbReference type="SAM" id="SignalP"/>
    </source>
</evidence>
<dbReference type="Pfam" id="PF17132">
    <property type="entry name" value="Glyco_hydro_106"/>
    <property type="match status" value="1"/>
</dbReference>
<name>A0ABS8PVZ1_9BACT</name>
<dbReference type="EMBL" id="JAJNEC010000006">
    <property type="protein sequence ID" value="MCD2425232.1"/>
    <property type="molecule type" value="Genomic_DNA"/>
</dbReference>
<dbReference type="PANTHER" id="PTHR43817:SF1">
    <property type="entry name" value="HYDROLASE, FAMILY 43, PUTATIVE (AFU_ORTHOLOGUE AFUA_3G01660)-RELATED"/>
    <property type="match status" value="1"/>
</dbReference>
<comment type="caution">
    <text evidence="5">The sequence shown here is derived from an EMBL/GenBank/DDBJ whole genome shotgun (WGS) entry which is preliminary data.</text>
</comment>
<feature type="chain" id="PRO_5046586140" description="Beta-mannosidase-like galactose-binding domain-containing protein" evidence="3">
    <location>
        <begin position="25"/>
        <end position="1092"/>
    </location>
</feature>
<dbReference type="SUPFAM" id="SSF49785">
    <property type="entry name" value="Galactose-binding domain-like"/>
    <property type="match status" value="1"/>
</dbReference>
<evidence type="ECO:0000256" key="2">
    <source>
        <dbReference type="ARBA" id="ARBA00022801"/>
    </source>
</evidence>
<feature type="signal peptide" evidence="3">
    <location>
        <begin position="1"/>
        <end position="24"/>
    </location>
</feature>
<evidence type="ECO:0000313" key="5">
    <source>
        <dbReference type="EMBL" id="MCD2425232.1"/>
    </source>
</evidence>
<feature type="domain" description="Beta-mannosidase-like galactose-binding" evidence="4">
    <location>
        <begin position="980"/>
        <end position="1051"/>
    </location>
</feature>
<dbReference type="CDD" id="cd03143">
    <property type="entry name" value="A4_beta-galactosidase_middle_domain"/>
    <property type="match status" value="1"/>
</dbReference>
<dbReference type="Pfam" id="PF22666">
    <property type="entry name" value="Glyco_hydro_2_N2"/>
    <property type="match status" value="1"/>
</dbReference>
<keyword evidence="2" id="KW-0378">Hydrolase</keyword>
<gene>
    <name evidence="5" type="ORF">LQ567_20770</name>
</gene>
<dbReference type="InterPro" id="IPR008979">
    <property type="entry name" value="Galactose-bd-like_sf"/>
</dbReference>
<reference evidence="5 6" key="1">
    <citation type="submission" date="2021-11" db="EMBL/GenBank/DDBJ databases">
        <title>Genomic of Niabella pedocola.</title>
        <authorList>
            <person name="Wu T."/>
        </authorList>
    </citation>
    <scope>NUCLEOTIDE SEQUENCE [LARGE SCALE GENOMIC DNA]</scope>
    <source>
        <strain evidence="5 6">JCM 31011</strain>
    </source>
</reference>
<evidence type="ECO:0000313" key="6">
    <source>
        <dbReference type="Proteomes" id="UP001199816"/>
    </source>
</evidence>
<accession>A0ABS8PVZ1</accession>